<evidence type="ECO:0000313" key="1">
    <source>
        <dbReference type="EMBL" id="ORW32240.1"/>
    </source>
</evidence>
<gene>
    <name evidence="1" type="ORF">AWB91_12335</name>
</gene>
<evidence type="ECO:0000313" key="2">
    <source>
        <dbReference type="Proteomes" id="UP000193801"/>
    </source>
</evidence>
<dbReference type="Proteomes" id="UP000193801">
    <property type="component" value="Unassembled WGS sequence"/>
</dbReference>
<comment type="caution">
    <text evidence="1">The sequence shown here is derived from an EMBL/GenBank/DDBJ whole genome shotgun (WGS) entry which is preliminary data.</text>
</comment>
<protein>
    <submittedName>
        <fullName evidence="1">Ribonuclease P</fullName>
    </submittedName>
</protein>
<keyword evidence="2" id="KW-1185">Reference proteome</keyword>
<sequence>MASLATASQPPRIKPYSVRASTAYWLQVGMKRHVAGRSGETM</sequence>
<dbReference type="EMBL" id="LQPK01000008">
    <property type="protein sequence ID" value="ORW32240.1"/>
    <property type="molecule type" value="Genomic_DNA"/>
</dbReference>
<organism evidence="1 2">
    <name type="scientific">Mycobacterium paraense</name>
    <dbReference type="NCBI Taxonomy" id="767916"/>
    <lineage>
        <taxon>Bacteria</taxon>
        <taxon>Bacillati</taxon>
        <taxon>Actinomycetota</taxon>
        <taxon>Actinomycetes</taxon>
        <taxon>Mycobacteriales</taxon>
        <taxon>Mycobacteriaceae</taxon>
        <taxon>Mycobacterium</taxon>
        <taxon>Mycobacterium simiae complex</taxon>
    </lineage>
</organism>
<proteinExistence type="predicted"/>
<accession>A0ABX3VQ20</accession>
<name>A0ABX3VQ20_9MYCO</name>
<reference evidence="1 2" key="1">
    <citation type="journal article" date="2015" name="Emerg. Microbes Infect.">
        <title>Characterization of 17 strains belonging to the Mycobacterium simiae complex and description of Mycobacterium paraense sp. nov.</title>
        <authorList>
            <person name="Fusco da Costa A.R."/>
            <person name="Fedrizzi T."/>
            <person name="Lopes M.L."/>
            <person name="Pecorari M."/>
            <person name="Oliveira da Costa W.L."/>
            <person name="Giacobazzi E."/>
            <person name="da Costa Bahia J.R."/>
            <person name="De Sanctis V."/>
            <person name="Batista Lima K.V."/>
            <person name="Bertorelli R."/>
            <person name="Grottola A."/>
            <person name="Fabio A."/>
            <person name="Mariottini A."/>
            <person name="Ferretti P."/>
            <person name="Di Leva F."/>
            <person name="Fregni Serpini G."/>
            <person name="Tagliazucchi S."/>
            <person name="Rumpianesi F."/>
            <person name="Jousson O."/>
            <person name="Segata N."/>
            <person name="Tortoli E."/>
        </authorList>
    </citation>
    <scope>NUCLEOTIDE SEQUENCE [LARGE SCALE GENOMIC DNA]</scope>
    <source>
        <strain evidence="1 2">FI-07156</strain>
    </source>
</reference>